<keyword evidence="1" id="KW-0732">Signal</keyword>
<accession>A0AAE6T9G5</accession>
<proteinExistence type="predicted"/>
<dbReference type="AlphaFoldDB" id="A0AAE6T9G5"/>
<evidence type="ECO:0000313" key="2">
    <source>
        <dbReference type="EMBL" id="QHV62030.1"/>
    </source>
</evidence>
<dbReference type="EMBL" id="CP029701">
    <property type="protein sequence ID" value="QHV62030.1"/>
    <property type="molecule type" value="Genomic_DNA"/>
</dbReference>
<feature type="chain" id="PRO_5042222434" evidence="1">
    <location>
        <begin position="19"/>
        <end position="64"/>
    </location>
</feature>
<feature type="signal peptide" evidence="1">
    <location>
        <begin position="1"/>
        <end position="18"/>
    </location>
</feature>
<gene>
    <name evidence="2" type="ORF">DMI76_00940</name>
</gene>
<sequence>MIFRTLAYVFLLGSVSWADIPPAPSPGVSAPPELCLFRACMEKSGGSVMISPFSLYEVLRYMLP</sequence>
<organism evidence="2 3">
    <name type="scientific">Akkermansia massiliensis</name>
    <dbReference type="NCBI Taxonomy" id="2927224"/>
    <lineage>
        <taxon>Bacteria</taxon>
        <taxon>Pseudomonadati</taxon>
        <taxon>Verrucomicrobiota</taxon>
        <taxon>Verrucomicrobiia</taxon>
        <taxon>Verrucomicrobiales</taxon>
        <taxon>Akkermansiaceae</taxon>
        <taxon>Akkermansia</taxon>
    </lineage>
</organism>
<evidence type="ECO:0000313" key="3">
    <source>
        <dbReference type="Proteomes" id="UP000642553"/>
    </source>
</evidence>
<protein>
    <submittedName>
        <fullName evidence="2">Uncharacterized protein</fullName>
    </submittedName>
</protein>
<name>A0AAE6T9G5_9BACT</name>
<evidence type="ECO:0000256" key="1">
    <source>
        <dbReference type="SAM" id="SignalP"/>
    </source>
</evidence>
<reference evidence="2" key="1">
    <citation type="submission" date="2018-05" db="EMBL/GenBank/DDBJ databases">
        <title>Complete genome sequnece of Akkermansia muciniphila EB-AMDK-40.</title>
        <authorList>
            <person name="Nam Y.-D."/>
            <person name="Chung W.-H."/>
            <person name="Park Y.S."/>
            <person name="Kang J."/>
        </authorList>
    </citation>
    <scope>NUCLEOTIDE SEQUENCE</scope>
    <source>
        <strain evidence="2">EB-AMDK-40</strain>
    </source>
</reference>
<dbReference type="Proteomes" id="UP000642553">
    <property type="component" value="Chromosome"/>
</dbReference>